<dbReference type="FunCoup" id="A0A194RMA1">
    <property type="interactions" value="111"/>
</dbReference>
<keyword evidence="9" id="KW-0249">Electron transport</keyword>
<comment type="subcellular location">
    <subcellularLocation>
        <location evidence="2">Mitochondrion inner membrane</location>
        <topology evidence="2">Peripheral membrane protein</topology>
        <orientation evidence="2">Matrix side</orientation>
    </subcellularLocation>
</comment>
<keyword evidence="8" id="KW-0809">Transit peptide</keyword>
<name>A0A194RMA1_PAPMA</name>
<dbReference type="OrthoDB" id="6241903at2759"/>
<proteinExistence type="inferred from homology"/>
<dbReference type="EMBL" id="KQ459984">
    <property type="protein sequence ID" value="KPJ18953.1"/>
    <property type="molecule type" value="Genomic_DNA"/>
</dbReference>
<organism evidence="12 13">
    <name type="scientific">Papilio machaon</name>
    <name type="common">Old World swallowtail butterfly</name>
    <dbReference type="NCBI Taxonomy" id="76193"/>
    <lineage>
        <taxon>Eukaryota</taxon>
        <taxon>Metazoa</taxon>
        <taxon>Ecdysozoa</taxon>
        <taxon>Arthropoda</taxon>
        <taxon>Hexapoda</taxon>
        <taxon>Insecta</taxon>
        <taxon>Pterygota</taxon>
        <taxon>Neoptera</taxon>
        <taxon>Endopterygota</taxon>
        <taxon>Lepidoptera</taxon>
        <taxon>Glossata</taxon>
        <taxon>Ditrysia</taxon>
        <taxon>Papilionoidea</taxon>
        <taxon>Papilionidae</taxon>
        <taxon>Papilioninae</taxon>
        <taxon>Papilio</taxon>
    </lineage>
</organism>
<evidence type="ECO:0000256" key="7">
    <source>
        <dbReference type="ARBA" id="ARBA00022792"/>
    </source>
</evidence>
<keyword evidence="7" id="KW-0999">Mitochondrion inner membrane</keyword>
<reference evidence="12 13" key="1">
    <citation type="journal article" date="2015" name="Nat. Commun.">
        <title>Outbred genome sequencing and CRISPR/Cas9 gene editing in butterflies.</title>
        <authorList>
            <person name="Li X."/>
            <person name="Fan D."/>
            <person name="Zhang W."/>
            <person name="Liu G."/>
            <person name="Zhang L."/>
            <person name="Zhao L."/>
            <person name="Fang X."/>
            <person name="Chen L."/>
            <person name="Dong Y."/>
            <person name="Chen Y."/>
            <person name="Ding Y."/>
            <person name="Zhao R."/>
            <person name="Feng M."/>
            <person name="Zhu Y."/>
            <person name="Feng Y."/>
            <person name="Jiang X."/>
            <person name="Zhu D."/>
            <person name="Xiang H."/>
            <person name="Feng X."/>
            <person name="Li S."/>
            <person name="Wang J."/>
            <person name="Zhang G."/>
            <person name="Kronforst M.R."/>
            <person name="Wang W."/>
        </authorList>
    </citation>
    <scope>NUCLEOTIDE SEQUENCE [LARGE SCALE GENOMIC DNA]</scope>
    <source>
        <strain evidence="12">Ya'a_city_454_Pm</strain>
        <tissue evidence="12">Whole body</tissue>
    </source>
</reference>
<evidence type="ECO:0000256" key="4">
    <source>
        <dbReference type="ARBA" id="ARBA00011533"/>
    </source>
</evidence>
<dbReference type="OMA" id="YHIATEP"/>
<evidence type="ECO:0000256" key="3">
    <source>
        <dbReference type="ARBA" id="ARBA00005923"/>
    </source>
</evidence>
<dbReference type="GO" id="GO:0032981">
    <property type="term" value="P:mitochondrial respiratory chain complex I assembly"/>
    <property type="evidence" value="ECO:0007669"/>
    <property type="project" value="TreeGrafter"/>
</dbReference>
<dbReference type="InParanoid" id="A0A194RMA1"/>
<dbReference type="InterPro" id="IPR026627">
    <property type="entry name" value="NDUFB2_animal"/>
</dbReference>
<comment type="similarity">
    <text evidence="3">Belongs to the complex I NDUFB2 subunit family.</text>
</comment>
<evidence type="ECO:0000256" key="6">
    <source>
        <dbReference type="ARBA" id="ARBA00022660"/>
    </source>
</evidence>
<dbReference type="Pfam" id="PF14813">
    <property type="entry name" value="NADH_B2"/>
    <property type="match status" value="1"/>
</dbReference>
<dbReference type="STRING" id="76193.A0A194RMA1"/>
<keyword evidence="13" id="KW-1185">Reference proteome</keyword>
<evidence type="ECO:0000256" key="10">
    <source>
        <dbReference type="ARBA" id="ARBA00023128"/>
    </source>
</evidence>
<protein>
    <submittedName>
        <fullName evidence="12">NADH dehydrogenase [ubiquinone] 1 beta subcomplex subunit 2, mitochondrial</fullName>
    </submittedName>
</protein>
<comment type="subunit">
    <text evidence="4">Complex I is composed of 45 different subunits.</text>
</comment>
<dbReference type="PANTHER" id="PTHR15223:SF1">
    <property type="entry name" value="NADH DEHYDROGENASE [UBIQUINONE] 1 BETA SUBCOMPLEX SUBUNIT 2, MITOCHONDRIAL"/>
    <property type="match status" value="1"/>
</dbReference>
<evidence type="ECO:0000313" key="12">
    <source>
        <dbReference type="EMBL" id="KPJ18953.1"/>
    </source>
</evidence>
<evidence type="ECO:0000256" key="11">
    <source>
        <dbReference type="ARBA" id="ARBA00023136"/>
    </source>
</evidence>
<evidence type="ECO:0000256" key="1">
    <source>
        <dbReference type="ARBA" id="ARBA00003195"/>
    </source>
</evidence>
<dbReference type="GO" id="GO:0045271">
    <property type="term" value="C:respiratory chain complex I"/>
    <property type="evidence" value="ECO:0007669"/>
    <property type="project" value="InterPro"/>
</dbReference>
<keyword evidence="10" id="KW-0496">Mitochondrion</keyword>
<dbReference type="GO" id="GO:0005743">
    <property type="term" value="C:mitochondrial inner membrane"/>
    <property type="evidence" value="ECO:0007669"/>
    <property type="project" value="UniProtKB-SubCell"/>
</dbReference>
<evidence type="ECO:0000256" key="9">
    <source>
        <dbReference type="ARBA" id="ARBA00022982"/>
    </source>
</evidence>
<dbReference type="KEGG" id="pmac:106720713"/>
<evidence type="ECO:0000256" key="8">
    <source>
        <dbReference type="ARBA" id="ARBA00022946"/>
    </source>
</evidence>
<accession>A0A194RMA1</accession>
<dbReference type="AlphaFoldDB" id="A0A194RMA1"/>
<dbReference type="Proteomes" id="UP000053240">
    <property type="component" value="Unassembled WGS sequence"/>
</dbReference>
<sequence length="103" mass="11641">MLARTLVSRALLSRSTKVAADHVKQAKRNAGHGVWTYRVPPPLPSKRAIYLAEGLGGLCWFWILYHCATEPEHIYGEWPYIDPSTWTDEELGIPPDSEGPLRK</sequence>
<evidence type="ECO:0000313" key="13">
    <source>
        <dbReference type="Proteomes" id="UP000053240"/>
    </source>
</evidence>
<dbReference type="PANTHER" id="PTHR15223">
    <property type="entry name" value="NADH-UBIQUINONE OXIDOREDUCTASE AGGG SUBUNIT"/>
    <property type="match status" value="1"/>
</dbReference>
<evidence type="ECO:0000256" key="5">
    <source>
        <dbReference type="ARBA" id="ARBA00022448"/>
    </source>
</evidence>
<keyword evidence="5" id="KW-0813">Transport</keyword>
<keyword evidence="6" id="KW-0679">Respiratory chain</keyword>
<keyword evidence="12" id="KW-0830">Ubiquinone</keyword>
<evidence type="ECO:0000256" key="2">
    <source>
        <dbReference type="ARBA" id="ARBA00004443"/>
    </source>
</evidence>
<comment type="function">
    <text evidence="1">Accessory subunit of the mitochondrial membrane respiratory chain NADH dehydrogenase (Complex I), that is believed not to be involved in catalysis. Complex I functions in the transfer of electrons from NADH to the respiratory chain. The immediate electron acceptor for the enzyme is believed to be ubiquinone.</text>
</comment>
<keyword evidence="11" id="KW-0472">Membrane</keyword>
<gene>
    <name evidence="12" type="ORF">RR48_12464</name>
</gene>